<dbReference type="EMBL" id="QUTC01006577">
    <property type="protein sequence ID" value="RHY51411.1"/>
    <property type="molecule type" value="Genomic_DNA"/>
</dbReference>
<accession>A0A397CR58</accession>
<comment type="caution">
    <text evidence="1">The sequence shown here is derived from an EMBL/GenBank/DDBJ whole genome shotgun (WGS) entry which is preliminary data.</text>
</comment>
<evidence type="ECO:0000313" key="3">
    <source>
        <dbReference type="Proteomes" id="UP000265716"/>
    </source>
</evidence>
<evidence type="ECO:0000313" key="1">
    <source>
        <dbReference type="EMBL" id="RHY51411.1"/>
    </source>
</evidence>
<dbReference type="VEuPathDB" id="FungiDB:H257_04068"/>
<sequence>MTAFPTQATVAIMSLETFHFASDDIGRFLPLFEDACDYFEAPVSLDVNSMPLMDLRCDDGVFMLCADAVSSILDSVPCAPWSHQHVPSVVPRDVLASDELVDSVFDLADISCLLADIVNTCGEVACNNRISLSPEFGKLQTTNDGHIHFLPLFEDACRSFEAPVNFDVNSMPLMDLRCNDGVFMLCADAVSSILDSVPSTPWSHQQLSSVVLDYDDSTDSAFDLADISCSLREIASTCGKDGCNNRISFSRRYCKRHGGRKLCGEPGCVNSYRLGGDVSLMVVTQEPKTRCYAKLMEGVACAE</sequence>
<dbReference type="EMBL" id="QUTE01009301">
    <property type="protein sequence ID" value="RHZ19619.1"/>
    <property type="molecule type" value="Genomic_DNA"/>
</dbReference>
<protein>
    <submittedName>
        <fullName evidence="1">Uncharacterized protein</fullName>
    </submittedName>
</protein>
<organism evidence="1 3">
    <name type="scientific">Aphanomyces astaci</name>
    <name type="common">Crayfish plague agent</name>
    <dbReference type="NCBI Taxonomy" id="112090"/>
    <lineage>
        <taxon>Eukaryota</taxon>
        <taxon>Sar</taxon>
        <taxon>Stramenopiles</taxon>
        <taxon>Oomycota</taxon>
        <taxon>Saprolegniomycetes</taxon>
        <taxon>Saprolegniales</taxon>
        <taxon>Verrucalvaceae</taxon>
        <taxon>Aphanomyces</taxon>
    </lineage>
</organism>
<proteinExistence type="predicted"/>
<dbReference type="AlphaFoldDB" id="A0A397CR58"/>
<reference evidence="3 4" key="1">
    <citation type="submission" date="2018-08" db="EMBL/GenBank/DDBJ databases">
        <title>Aphanomyces genome sequencing and annotation.</title>
        <authorList>
            <person name="Minardi D."/>
            <person name="Oidtmann B."/>
            <person name="Van Der Giezen M."/>
            <person name="Studholme D.J."/>
        </authorList>
    </citation>
    <scope>NUCLEOTIDE SEQUENCE [LARGE SCALE GENOMIC DNA]</scope>
    <source>
        <strain evidence="2 4">197901</strain>
        <strain evidence="1 3">SA</strain>
    </source>
</reference>
<dbReference type="Proteomes" id="UP000266196">
    <property type="component" value="Unassembled WGS sequence"/>
</dbReference>
<gene>
    <name evidence="2" type="ORF">DYB31_002766</name>
    <name evidence="1" type="ORF">DYB38_003217</name>
</gene>
<evidence type="ECO:0000313" key="2">
    <source>
        <dbReference type="EMBL" id="RHZ19619.1"/>
    </source>
</evidence>
<dbReference type="Proteomes" id="UP000265716">
    <property type="component" value="Unassembled WGS sequence"/>
</dbReference>
<evidence type="ECO:0000313" key="4">
    <source>
        <dbReference type="Proteomes" id="UP000266196"/>
    </source>
</evidence>
<name>A0A397CR58_APHAT</name>